<comment type="similarity">
    <text evidence="2 9">Belongs to the EAF6 family.</text>
</comment>
<evidence type="ECO:0000256" key="11">
    <source>
        <dbReference type="SAM" id="MobiDB-lite"/>
    </source>
</evidence>
<comment type="subunit">
    <text evidence="9">Component of the NuA4 histone acetyltransferase complex.</text>
</comment>
<evidence type="ECO:0000256" key="4">
    <source>
        <dbReference type="ARBA" id="ARBA00022853"/>
    </source>
</evidence>
<comment type="caution">
    <text evidence="12">The sequence shown here is derived from an EMBL/GenBank/DDBJ whole genome shotgun (WGS) entry which is preliminary data.</text>
</comment>
<evidence type="ECO:0000256" key="5">
    <source>
        <dbReference type="ARBA" id="ARBA00023015"/>
    </source>
</evidence>
<keyword evidence="6 10" id="KW-0175">Coiled coil</keyword>
<evidence type="ECO:0000256" key="2">
    <source>
        <dbReference type="ARBA" id="ARBA00010916"/>
    </source>
</evidence>
<evidence type="ECO:0000256" key="10">
    <source>
        <dbReference type="SAM" id="Coils"/>
    </source>
</evidence>
<organism evidence="12 13">
    <name type="scientific">Neofusicoccum ribis</name>
    <dbReference type="NCBI Taxonomy" id="45134"/>
    <lineage>
        <taxon>Eukaryota</taxon>
        <taxon>Fungi</taxon>
        <taxon>Dikarya</taxon>
        <taxon>Ascomycota</taxon>
        <taxon>Pezizomycotina</taxon>
        <taxon>Dothideomycetes</taxon>
        <taxon>Dothideomycetes incertae sedis</taxon>
        <taxon>Botryosphaeriales</taxon>
        <taxon>Botryosphaeriaceae</taxon>
        <taxon>Neofusicoccum</taxon>
    </lineage>
</organism>
<keyword evidence="7 9" id="KW-0804">Transcription</keyword>
<evidence type="ECO:0000256" key="9">
    <source>
        <dbReference type="RuleBase" id="RU368022"/>
    </source>
</evidence>
<comment type="subcellular location">
    <subcellularLocation>
        <location evidence="1 9">Nucleus</location>
    </subcellularLocation>
</comment>
<accession>A0ABR3SA13</accession>
<keyword evidence="9" id="KW-0227">DNA damage</keyword>
<reference evidence="12 13" key="1">
    <citation type="submission" date="2024-02" db="EMBL/GenBank/DDBJ databases">
        <title>De novo assembly and annotation of 12 fungi associated with fruit tree decline syndrome in Ontario, Canada.</title>
        <authorList>
            <person name="Sulman M."/>
            <person name="Ellouze W."/>
            <person name="Ilyukhin E."/>
        </authorList>
    </citation>
    <scope>NUCLEOTIDE SEQUENCE [LARGE SCALE GENOMIC DNA]</scope>
    <source>
        <strain evidence="12 13">M1-105</strain>
    </source>
</reference>
<feature type="region of interest" description="Disordered" evidence="11">
    <location>
        <begin position="1"/>
        <end position="22"/>
    </location>
</feature>
<gene>
    <name evidence="12" type="ORF">SLS56_012017</name>
</gene>
<feature type="region of interest" description="Disordered" evidence="11">
    <location>
        <begin position="74"/>
        <end position="185"/>
    </location>
</feature>
<name>A0ABR3SA13_9PEZI</name>
<keyword evidence="5 9" id="KW-0805">Transcription regulation</keyword>
<keyword evidence="8 9" id="KW-0539">Nucleus</keyword>
<protein>
    <recommendedName>
        <fullName evidence="3 9">Chromatin modification-related protein EAF6</fullName>
    </recommendedName>
</protein>
<feature type="coiled-coil region" evidence="10">
    <location>
        <begin position="25"/>
        <end position="52"/>
    </location>
</feature>
<evidence type="ECO:0000256" key="8">
    <source>
        <dbReference type="ARBA" id="ARBA00023242"/>
    </source>
</evidence>
<dbReference type="Pfam" id="PF09340">
    <property type="entry name" value="NuA4"/>
    <property type="match status" value="1"/>
</dbReference>
<comment type="function">
    <text evidence="9">Component of the NuA4 histone acetyltransferase complex which is involved in transcriptional activation of selected genes principally by acetylation of nucleosomal histone H4 and H2A. The NuA4 complex is also involved in DNA repair.</text>
</comment>
<feature type="compositionally biased region" description="Low complexity" evidence="11">
    <location>
        <begin position="122"/>
        <end position="140"/>
    </location>
</feature>
<keyword evidence="13" id="KW-1185">Reference proteome</keyword>
<dbReference type="EMBL" id="JAJVDC020000359">
    <property type="protein sequence ID" value="KAL1614785.1"/>
    <property type="molecule type" value="Genomic_DNA"/>
</dbReference>
<feature type="compositionally biased region" description="Low complexity" evidence="11">
    <location>
        <begin position="77"/>
        <end position="86"/>
    </location>
</feature>
<evidence type="ECO:0000256" key="6">
    <source>
        <dbReference type="ARBA" id="ARBA00023054"/>
    </source>
</evidence>
<keyword evidence="9" id="KW-0234">DNA repair</keyword>
<dbReference type="InterPro" id="IPR015418">
    <property type="entry name" value="Eaf6"/>
</dbReference>
<evidence type="ECO:0000256" key="3">
    <source>
        <dbReference type="ARBA" id="ARBA00018504"/>
    </source>
</evidence>
<sequence>MTENAPPADAQANANSEATRGMPYYEKLRRDLRDALQKKRMLDAALNNIEESIYRAETSYLEETSAGNIVKGFDNYIKGSTSSASGGAAGGNAARRKAAINEQDRIFSRSSQSFLMNDSPGPTSAQTTPSHAPTPTSSFPGASNHPTPGSTASKAPNNKKRPSAKEDEDTDGKPNKRGKITYGRD</sequence>
<evidence type="ECO:0000256" key="1">
    <source>
        <dbReference type="ARBA" id="ARBA00004123"/>
    </source>
</evidence>
<evidence type="ECO:0000313" key="13">
    <source>
        <dbReference type="Proteomes" id="UP001521116"/>
    </source>
</evidence>
<proteinExistence type="inferred from homology"/>
<keyword evidence="4 9" id="KW-0156">Chromatin regulator</keyword>
<evidence type="ECO:0000256" key="7">
    <source>
        <dbReference type="ARBA" id="ARBA00023163"/>
    </source>
</evidence>
<feature type="compositionally biased region" description="Low complexity" evidence="11">
    <location>
        <begin position="1"/>
        <end position="15"/>
    </location>
</feature>
<feature type="compositionally biased region" description="Polar residues" evidence="11">
    <location>
        <begin position="144"/>
        <end position="156"/>
    </location>
</feature>
<evidence type="ECO:0000313" key="12">
    <source>
        <dbReference type="EMBL" id="KAL1614785.1"/>
    </source>
</evidence>
<dbReference type="PANTHER" id="PTHR13476">
    <property type="entry name" value="CHROMATIN MODIFICATION-RELATED PROTEIN MEAF6"/>
    <property type="match status" value="1"/>
</dbReference>
<dbReference type="Proteomes" id="UP001521116">
    <property type="component" value="Unassembled WGS sequence"/>
</dbReference>